<feature type="compositionally biased region" description="Basic and acidic residues" evidence="1">
    <location>
        <begin position="188"/>
        <end position="200"/>
    </location>
</feature>
<keyword evidence="2" id="KW-0614">Plasmid</keyword>
<keyword evidence="3" id="KW-1185">Reference proteome</keyword>
<proteinExistence type="predicted"/>
<organism evidence="2 3">
    <name type="scientific">Deinococcus radiodurans (strain ATCC 13939 / DSM 20539 / JCM 16871 / CCUG 27074 / LMG 4051 / NBRC 15346 / NCIMB 9279 / VKM B-1422 / R1)</name>
    <dbReference type="NCBI Taxonomy" id="243230"/>
    <lineage>
        <taxon>Bacteria</taxon>
        <taxon>Thermotogati</taxon>
        <taxon>Deinococcota</taxon>
        <taxon>Deinococci</taxon>
        <taxon>Deinococcales</taxon>
        <taxon>Deinococcaceae</taxon>
        <taxon>Deinococcus</taxon>
    </lineage>
</organism>
<protein>
    <submittedName>
        <fullName evidence="2">Uncharacterized protein</fullName>
    </submittedName>
</protein>
<dbReference type="PIR" id="C75637">
    <property type="entry name" value="C75637"/>
</dbReference>
<accession>Q9RZG4</accession>
<dbReference type="EnsemblBacteria" id="AAF12691">
    <property type="protein sequence ID" value="AAF12691"/>
    <property type="gene ID" value="DR_C0023"/>
</dbReference>
<sequence length="219" mass="24704">MASAPSEPTFPVSSSQWLQLRGLGNMETLRQMLKLAEETWGIDLRAGAGGGRQIGADLDALLVRSFARARSEQRAVLEVWREQLEEVKLPVALTAVTRPYPASLSSSETHQLSQLVSAQVQAALQNFLQEQRQLAITERDEQRRLWNREWEHSLHKAEVSFTHKLEAVTAEYEAALRTFEAKRFSRCQDPDRTEWSDDQPHQLGALSDPLPQSTPMGSQ</sequence>
<dbReference type="KEGG" id="dra:DR_C0023"/>
<dbReference type="Proteomes" id="UP000002524">
    <property type="component" value="Plasmid CP1"/>
</dbReference>
<gene>
    <name evidence="2" type="ordered locus">DR_C0023</name>
</gene>
<reference evidence="2 3" key="1">
    <citation type="journal article" date="1999" name="Science">
        <title>Genome sequence of the radioresistant bacterium Deinococcus radiodurans R1.</title>
        <authorList>
            <person name="White O."/>
            <person name="Eisen J.A."/>
            <person name="Heidelberg J.F."/>
            <person name="Hickey E.K."/>
            <person name="Peterson J.D."/>
            <person name="Dodson R.J."/>
            <person name="Haft D.H."/>
            <person name="Gwinn M.L."/>
            <person name="Nelson W.C."/>
            <person name="Richardson D.L."/>
            <person name="Moffat K.S."/>
            <person name="Qin H."/>
            <person name="Jiang L."/>
            <person name="Pamphile W."/>
            <person name="Crosby M."/>
            <person name="Shen M."/>
            <person name="Vamathevan J.J."/>
            <person name="Lam P."/>
            <person name="McDonald L."/>
            <person name="Utterback T."/>
            <person name="Zalewski C."/>
            <person name="Makarova K.S."/>
            <person name="Aravind L."/>
            <person name="Daly M.J."/>
            <person name="Minton K.W."/>
            <person name="Fleischmann R.D."/>
            <person name="Ketchum K.A."/>
            <person name="Nelson K.E."/>
            <person name="Salzberg S."/>
            <person name="Smith H.O."/>
            <person name="Venter J.C."/>
            <person name="Fraser C.M."/>
        </authorList>
    </citation>
    <scope>NUCLEOTIDE SEQUENCE [LARGE SCALE GENOMIC DNA]</scope>
    <source>
        <strain evidence="3">ATCC 13939 / DSM 20539 / JCM 16871 / LMG 4051 / NBRC 15346 / NCIMB 9279 / R1 / VKM B-1422</strain>
        <plasmid evidence="3">Plasmid CP1</plasmid>
    </source>
</reference>
<geneLocation type="plasmid" evidence="2 3">
    <name>CP1</name>
</geneLocation>
<dbReference type="EMBL" id="AE001827">
    <property type="protein sequence ID" value="AAF12691.1"/>
    <property type="molecule type" value="Genomic_DNA"/>
</dbReference>
<name>Q9RZG4_DEIRA</name>
<feature type="compositionally biased region" description="Polar residues" evidence="1">
    <location>
        <begin position="210"/>
        <end position="219"/>
    </location>
</feature>
<dbReference type="HOGENOM" id="CLU_1259717_0_0_0"/>
<evidence type="ECO:0000256" key="1">
    <source>
        <dbReference type="SAM" id="MobiDB-lite"/>
    </source>
</evidence>
<evidence type="ECO:0000313" key="2">
    <source>
        <dbReference type="EMBL" id="AAF12691.1"/>
    </source>
</evidence>
<feature type="region of interest" description="Disordered" evidence="1">
    <location>
        <begin position="188"/>
        <end position="219"/>
    </location>
</feature>
<dbReference type="InParanoid" id="Q9RZG4"/>
<dbReference type="AlphaFoldDB" id="Q9RZG4"/>
<evidence type="ECO:0000313" key="3">
    <source>
        <dbReference type="Proteomes" id="UP000002524"/>
    </source>
</evidence>